<reference evidence="4 5" key="1">
    <citation type="submission" date="2013-02" db="EMBL/GenBank/DDBJ databases">
        <authorList>
            <person name="Genoscope - CEA"/>
        </authorList>
    </citation>
    <scope>NUCLEOTIDE SEQUENCE [LARGE SCALE GENOMIC DNA]</scope>
    <source>
        <strain evidence="4 5">STM 2683</strain>
    </source>
</reference>
<name>M5EV69_9HYPH</name>
<dbReference type="InterPro" id="IPR051458">
    <property type="entry name" value="Cyt/Met_Dipeptidase"/>
</dbReference>
<evidence type="ECO:0000256" key="1">
    <source>
        <dbReference type="ARBA" id="ARBA00022670"/>
    </source>
</evidence>
<dbReference type="STRING" id="1297569.MESS2_110041"/>
<comment type="caution">
    <text evidence="4">The sequence shown here is derived from an EMBL/GenBank/DDBJ whole genome shotgun (WGS) entry which is preliminary data.</text>
</comment>
<dbReference type="SUPFAM" id="SSF53187">
    <property type="entry name" value="Zn-dependent exopeptidases"/>
    <property type="match status" value="1"/>
</dbReference>
<evidence type="ECO:0000256" key="3">
    <source>
        <dbReference type="ARBA" id="ARBA00022801"/>
    </source>
</evidence>
<evidence type="ECO:0000313" key="5">
    <source>
        <dbReference type="Proteomes" id="UP000012062"/>
    </source>
</evidence>
<dbReference type="GO" id="GO:0046872">
    <property type="term" value="F:metal ion binding"/>
    <property type="evidence" value="ECO:0007669"/>
    <property type="project" value="UniProtKB-KW"/>
</dbReference>
<dbReference type="Proteomes" id="UP000012062">
    <property type="component" value="Unassembled WGS sequence"/>
</dbReference>
<evidence type="ECO:0000256" key="2">
    <source>
        <dbReference type="ARBA" id="ARBA00022723"/>
    </source>
</evidence>
<keyword evidence="3" id="KW-0378">Hydrolase</keyword>
<keyword evidence="2" id="KW-0479">Metal-binding</keyword>
<dbReference type="Gene3D" id="3.30.70.360">
    <property type="match status" value="1"/>
</dbReference>
<protein>
    <submittedName>
        <fullName evidence="4">Putative peptidase</fullName>
    </submittedName>
</protein>
<dbReference type="Gene3D" id="3.40.630.10">
    <property type="entry name" value="Zn peptidases"/>
    <property type="match status" value="1"/>
</dbReference>
<evidence type="ECO:0000313" key="4">
    <source>
        <dbReference type="EMBL" id="CCV03621.1"/>
    </source>
</evidence>
<dbReference type="PANTHER" id="PTHR43270">
    <property type="entry name" value="BETA-ALA-HIS DIPEPTIDASE"/>
    <property type="match status" value="1"/>
</dbReference>
<dbReference type="Pfam" id="PF01546">
    <property type="entry name" value="Peptidase_M20"/>
    <property type="match status" value="1"/>
</dbReference>
<dbReference type="AlphaFoldDB" id="M5EV69"/>
<dbReference type="GO" id="GO:0006508">
    <property type="term" value="P:proteolysis"/>
    <property type="evidence" value="ECO:0007669"/>
    <property type="project" value="UniProtKB-KW"/>
</dbReference>
<accession>M5EV69</accession>
<organism evidence="4 5">
    <name type="scientific">Mesorhizobium metallidurans STM 2683</name>
    <dbReference type="NCBI Taxonomy" id="1297569"/>
    <lineage>
        <taxon>Bacteria</taxon>
        <taxon>Pseudomonadati</taxon>
        <taxon>Pseudomonadota</taxon>
        <taxon>Alphaproteobacteria</taxon>
        <taxon>Hyphomicrobiales</taxon>
        <taxon>Phyllobacteriaceae</taxon>
        <taxon>Mesorhizobium</taxon>
    </lineage>
</organism>
<dbReference type="PANTHER" id="PTHR43270:SF12">
    <property type="entry name" value="SUCCINYL-DIAMINOPIMELATE DESUCCINYLASE"/>
    <property type="match status" value="1"/>
</dbReference>
<keyword evidence="1" id="KW-0645">Protease</keyword>
<proteinExistence type="predicted"/>
<gene>
    <name evidence="4" type="ORF">MESS2_110041</name>
</gene>
<keyword evidence="5" id="KW-1185">Reference proteome</keyword>
<dbReference type="InterPro" id="IPR002933">
    <property type="entry name" value="Peptidase_M20"/>
</dbReference>
<dbReference type="GO" id="GO:0008233">
    <property type="term" value="F:peptidase activity"/>
    <property type="evidence" value="ECO:0007669"/>
    <property type="project" value="UniProtKB-KW"/>
</dbReference>
<dbReference type="eggNOG" id="COG0624">
    <property type="taxonomic scope" value="Bacteria"/>
</dbReference>
<dbReference type="NCBIfam" id="NF005478">
    <property type="entry name" value="PRK07079.1"/>
    <property type="match status" value="1"/>
</dbReference>
<sequence>MARRNGYWPSKTTDARLRGMTRAAAIARSEAYFDSGAFREDLARRIGMPTESQNPDREHVLVDYIETEIKPTFEALGFACRTLNQNGWPFFFAERTEDAARPTVLGYGHGDVVRGLDDEWDEGLSPWRLTERDNRWYGRGVADNKGQHSINVGALRAVIETRGRLGFNAKYLIEMGEERVSPGLRELAKTHKELFRSDVLIASDGPRLSAERPTVFLGSRGSISFDIWIDARKGGHHSGNWGGLLSDPAIQLAHAIASITEPTGKIRIPEWLPTSIPDDVRRVLANCEVESGTEEPKIDPDWGEPGLTSAEKVFAWCSFSVLAFEAGNPRAPVGAIPPRAWARCQLRFVIGVDVQEVLPALRRHLDCNGFSTVQIAKARDEVFHATRLDPKHPWVSWVVDSIARTTGKKPAILPSLGGSLPNDIFSEVLEMPTIWVPHSYPGCSQHAPNEHLPVAIAREGLGLMAGLYWDLGEPNGQIAQYAVWKT</sequence>
<dbReference type="EMBL" id="CAUM01000013">
    <property type="protein sequence ID" value="CCV03621.1"/>
    <property type="molecule type" value="Genomic_DNA"/>
</dbReference>